<evidence type="ECO:0000313" key="1">
    <source>
        <dbReference type="EMBL" id="KAK8964822.1"/>
    </source>
</evidence>
<dbReference type="EMBL" id="JBBWWR010000006">
    <property type="protein sequence ID" value="KAK8964822.1"/>
    <property type="molecule type" value="Genomic_DNA"/>
</dbReference>
<gene>
    <name evidence="1" type="ORF">KSP40_PGU012416</name>
</gene>
<dbReference type="Proteomes" id="UP001412067">
    <property type="component" value="Unassembled WGS sequence"/>
</dbReference>
<proteinExistence type="predicted"/>
<keyword evidence="2" id="KW-1185">Reference proteome</keyword>
<organism evidence="1 2">
    <name type="scientific">Platanthera guangdongensis</name>
    <dbReference type="NCBI Taxonomy" id="2320717"/>
    <lineage>
        <taxon>Eukaryota</taxon>
        <taxon>Viridiplantae</taxon>
        <taxon>Streptophyta</taxon>
        <taxon>Embryophyta</taxon>
        <taxon>Tracheophyta</taxon>
        <taxon>Spermatophyta</taxon>
        <taxon>Magnoliopsida</taxon>
        <taxon>Liliopsida</taxon>
        <taxon>Asparagales</taxon>
        <taxon>Orchidaceae</taxon>
        <taxon>Orchidoideae</taxon>
        <taxon>Orchideae</taxon>
        <taxon>Orchidinae</taxon>
        <taxon>Platanthera</taxon>
    </lineage>
</organism>
<accession>A0ABR2MLS7</accession>
<comment type="caution">
    <text evidence="1">The sequence shown here is derived from an EMBL/GenBank/DDBJ whole genome shotgun (WGS) entry which is preliminary data.</text>
</comment>
<evidence type="ECO:0000313" key="2">
    <source>
        <dbReference type="Proteomes" id="UP001412067"/>
    </source>
</evidence>
<protein>
    <submittedName>
        <fullName evidence="1">Uncharacterized protein</fullName>
    </submittedName>
</protein>
<dbReference type="PANTHER" id="PTHR36348">
    <property type="entry name" value="EXPRESSED PROTEIN"/>
    <property type="match status" value="1"/>
</dbReference>
<name>A0ABR2MLS7_9ASPA</name>
<dbReference type="PANTHER" id="PTHR36348:SF1">
    <property type="entry name" value="EXPRESSED PROTEIN"/>
    <property type="match status" value="1"/>
</dbReference>
<reference evidence="1 2" key="1">
    <citation type="journal article" date="2022" name="Nat. Plants">
        <title>Genomes of leafy and leafless Platanthera orchids illuminate the evolution of mycoheterotrophy.</title>
        <authorList>
            <person name="Li M.H."/>
            <person name="Liu K.W."/>
            <person name="Li Z."/>
            <person name="Lu H.C."/>
            <person name="Ye Q.L."/>
            <person name="Zhang D."/>
            <person name="Wang J.Y."/>
            <person name="Li Y.F."/>
            <person name="Zhong Z.M."/>
            <person name="Liu X."/>
            <person name="Yu X."/>
            <person name="Liu D.K."/>
            <person name="Tu X.D."/>
            <person name="Liu B."/>
            <person name="Hao Y."/>
            <person name="Liao X.Y."/>
            <person name="Jiang Y.T."/>
            <person name="Sun W.H."/>
            <person name="Chen J."/>
            <person name="Chen Y.Q."/>
            <person name="Ai Y."/>
            <person name="Zhai J.W."/>
            <person name="Wu S.S."/>
            <person name="Zhou Z."/>
            <person name="Hsiao Y.Y."/>
            <person name="Wu W.L."/>
            <person name="Chen Y.Y."/>
            <person name="Lin Y.F."/>
            <person name="Hsu J.L."/>
            <person name="Li C.Y."/>
            <person name="Wang Z.W."/>
            <person name="Zhao X."/>
            <person name="Zhong W.Y."/>
            <person name="Ma X.K."/>
            <person name="Ma L."/>
            <person name="Huang J."/>
            <person name="Chen G.Z."/>
            <person name="Huang M.Z."/>
            <person name="Huang L."/>
            <person name="Peng D.H."/>
            <person name="Luo Y.B."/>
            <person name="Zou S.Q."/>
            <person name="Chen S.P."/>
            <person name="Lan S."/>
            <person name="Tsai W.C."/>
            <person name="Van de Peer Y."/>
            <person name="Liu Z.J."/>
        </authorList>
    </citation>
    <scope>NUCLEOTIDE SEQUENCE [LARGE SCALE GENOMIC DNA]</scope>
    <source>
        <strain evidence="1">Lor288</strain>
    </source>
</reference>
<sequence length="233" mass="26326">MSTMMARSSTFGEIDGSSVGESLAGKVMKAALGGRTWGPWRKGDDGSSWWQDMGLVNEGEACTPNTKLTWFSILNILFEIADKIESATDILKAILRPVVDVVREVSWPPQDPEALKLMEEYPRLLVPNSLHRMKLAHSCRQLSRSLYCLRFMARSHSIILSDHLLCSMLLLLLYIKITLRLCSMLHLLLLYINIEEEVFGEVTGDGRETHLIRSGVKVHTEALEEEHQARALY</sequence>